<accession>A0A4V5P8L0</accession>
<sequence>AGRKHPSTGSDNKPSPHPKQPCRPPQTPGPCWFCLASPEVESIWWSTLARIATLPWPKEAYLMTVSSFCPLDTTIQWKSFGRGGGRGRSCAISQDTTDDIRNAFIPRAQERQIHSAVKQMAEPGAAAYFYVVFDSGEKLFHRIKGIFLCSLGERSWPVKPSLIFLTSLTEGSVGAARKRKRA</sequence>
<protein>
    <submittedName>
        <fullName evidence="2">Uncharacterized protein</fullName>
    </submittedName>
</protein>
<evidence type="ECO:0000313" key="2">
    <source>
        <dbReference type="EMBL" id="TKC44030.1"/>
    </source>
</evidence>
<proteinExistence type="predicted"/>
<dbReference type="AlphaFoldDB" id="A0A4V5P8L0"/>
<dbReference type="EMBL" id="RWIC01000421">
    <property type="protein sequence ID" value="TKC44030.1"/>
    <property type="molecule type" value="Genomic_DNA"/>
</dbReference>
<organism evidence="2 3">
    <name type="scientific">Monodon monoceros</name>
    <name type="common">Narwhal</name>
    <name type="synonym">Ceratodon monodon</name>
    <dbReference type="NCBI Taxonomy" id="40151"/>
    <lineage>
        <taxon>Eukaryota</taxon>
        <taxon>Metazoa</taxon>
        <taxon>Chordata</taxon>
        <taxon>Craniata</taxon>
        <taxon>Vertebrata</taxon>
        <taxon>Euteleostomi</taxon>
        <taxon>Mammalia</taxon>
        <taxon>Eutheria</taxon>
        <taxon>Laurasiatheria</taxon>
        <taxon>Artiodactyla</taxon>
        <taxon>Whippomorpha</taxon>
        <taxon>Cetacea</taxon>
        <taxon>Odontoceti</taxon>
        <taxon>Monodontidae</taxon>
        <taxon>Monodon</taxon>
    </lineage>
</organism>
<feature type="non-terminal residue" evidence="2">
    <location>
        <position position="1"/>
    </location>
</feature>
<feature type="region of interest" description="Disordered" evidence="1">
    <location>
        <begin position="1"/>
        <end position="24"/>
    </location>
</feature>
<gene>
    <name evidence="2" type="ORF">EI555_003016</name>
</gene>
<reference evidence="3" key="1">
    <citation type="journal article" date="2019" name="IScience">
        <title>Narwhal Genome Reveals Long-Term Low Genetic Diversity despite Current Large Abundance Size.</title>
        <authorList>
            <person name="Westbury M.V."/>
            <person name="Petersen B."/>
            <person name="Garde E."/>
            <person name="Heide-Jorgensen M.P."/>
            <person name="Lorenzen E.D."/>
        </authorList>
    </citation>
    <scope>NUCLEOTIDE SEQUENCE [LARGE SCALE GENOMIC DNA]</scope>
</reference>
<feature type="compositionally biased region" description="Pro residues" evidence="1">
    <location>
        <begin position="15"/>
        <end position="24"/>
    </location>
</feature>
<name>A0A4V5P8L0_MONMO</name>
<evidence type="ECO:0000313" key="3">
    <source>
        <dbReference type="Proteomes" id="UP000308365"/>
    </source>
</evidence>
<dbReference type="Proteomes" id="UP000308365">
    <property type="component" value="Unassembled WGS sequence"/>
</dbReference>
<comment type="caution">
    <text evidence="2">The sequence shown here is derived from an EMBL/GenBank/DDBJ whole genome shotgun (WGS) entry which is preliminary data.</text>
</comment>
<evidence type="ECO:0000256" key="1">
    <source>
        <dbReference type="SAM" id="MobiDB-lite"/>
    </source>
</evidence>